<dbReference type="AlphaFoldDB" id="A0A6C0B864"/>
<organism evidence="1">
    <name type="scientific">viral metagenome</name>
    <dbReference type="NCBI Taxonomy" id="1070528"/>
    <lineage>
        <taxon>unclassified sequences</taxon>
        <taxon>metagenomes</taxon>
        <taxon>organismal metagenomes</taxon>
    </lineage>
</organism>
<name>A0A6C0B864_9ZZZZ</name>
<reference evidence="1" key="1">
    <citation type="journal article" date="2020" name="Nature">
        <title>Giant virus diversity and host interactions through global metagenomics.</title>
        <authorList>
            <person name="Schulz F."/>
            <person name="Roux S."/>
            <person name="Paez-Espino D."/>
            <person name="Jungbluth S."/>
            <person name="Walsh D.A."/>
            <person name="Denef V.J."/>
            <person name="McMahon K.D."/>
            <person name="Konstantinidis K.T."/>
            <person name="Eloe-Fadrosh E.A."/>
            <person name="Kyrpides N.C."/>
            <person name="Woyke T."/>
        </authorList>
    </citation>
    <scope>NUCLEOTIDE SEQUENCE</scope>
    <source>
        <strain evidence="1">GVMAG-M-3300010158-55</strain>
    </source>
</reference>
<protein>
    <submittedName>
        <fullName evidence="1">Uncharacterized protein</fullName>
    </submittedName>
</protein>
<proteinExistence type="predicted"/>
<sequence>MVFTSSKLGGGFNGISPKATLTTQQGNSNVAPLGEASQIPLDRMYLRKAFPTNTFRNKFILTNKWAQTPFRVAMNAGDLLLRQSEPGGTNQIKGSVGIGQHRNTLGSADGVKRGDGASGNQHYVYDSSVYTTYKRRLSKNKNYNDSSFGGDENHSTFSPIMAVRRR</sequence>
<dbReference type="EMBL" id="MN739096">
    <property type="protein sequence ID" value="QHS88445.1"/>
    <property type="molecule type" value="Genomic_DNA"/>
</dbReference>
<accession>A0A6C0B864</accession>
<evidence type="ECO:0000313" key="1">
    <source>
        <dbReference type="EMBL" id="QHS88445.1"/>
    </source>
</evidence>